<accession>A0A918NGK2</accession>
<feature type="domain" description="GapR-like DNA-binding" evidence="2">
    <location>
        <begin position="16"/>
        <end position="84"/>
    </location>
</feature>
<organism evidence="3 4">
    <name type="scientific">Litorimonas cladophorae</name>
    <dbReference type="NCBI Taxonomy" id="1220491"/>
    <lineage>
        <taxon>Bacteria</taxon>
        <taxon>Pseudomonadati</taxon>
        <taxon>Pseudomonadota</taxon>
        <taxon>Alphaproteobacteria</taxon>
        <taxon>Maricaulales</taxon>
        <taxon>Robiginitomaculaceae</taxon>
    </lineage>
</organism>
<gene>
    <name evidence="3" type="ORF">GCM10011309_18550</name>
</gene>
<proteinExistence type="predicted"/>
<evidence type="ECO:0000313" key="3">
    <source>
        <dbReference type="EMBL" id="GGX68958.1"/>
    </source>
</evidence>
<feature type="coiled-coil region" evidence="1">
    <location>
        <begin position="12"/>
        <end position="46"/>
    </location>
</feature>
<dbReference type="RefSeq" id="WP_189584736.1">
    <property type="nucleotide sequence ID" value="NZ_BMYV01000002.1"/>
</dbReference>
<dbReference type="InterPro" id="IPR046367">
    <property type="entry name" value="GapR-like_DNA-bd"/>
</dbReference>
<dbReference type="Pfam" id="PF10073">
    <property type="entry name" value="GapR_DNA-bd"/>
    <property type="match status" value="1"/>
</dbReference>
<evidence type="ECO:0000256" key="1">
    <source>
        <dbReference type="SAM" id="Coils"/>
    </source>
</evidence>
<keyword evidence="4" id="KW-1185">Reference proteome</keyword>
<dbReference type="EMBL" id="BMYV01000002">
    <property type="protein sequence ID" value="GGX68958.1"/>
    <property type="molecule type" value="Genomic_DNA"/>
</dbReference>
<dbReference type="Proteomes" id="UP000600865">
    <property type="component" value="Unassembled WGS sequence"/>
</dbReference>
<comment type="caution">
    <text evidence="3">The sequence shown here is derived from an EMBL/GenBank/DDBJ whole genome shotgun (WGS) entry which is preliminary data.</text>
</comment>
<dbReference type="AlphaFoldDB" id="A0A918NGK2"/>
<keyword evidence="1" id="KW-0175">Coiled coil</keyword>
<dbReference type="GO" id="GO:0003677">
    <property type="term" value="F:DNA binding"/>
    <property type="evidence" value="ECO:0007669"/>
    <property type="project" value="InterPro"/>
</dbReference>
<dbReference type="NCBIfam" id="NF010247">
    <property type="entry name" value="PRK13694.1"/>
    <property type="match status" value="1"/>
</dbReference>
<evidence type="ECO:0000313" key="4">
    <source>
        <dbReference type="Proteomes" id="UP000600865"/>
    </source>
</evidence>
<name>A0A918NGK2_9PROT</name>
<evidence type="ECO:0000259" key="2">
    <source>
        <dbReference type="Pfam" id="PF10073"/>
    </source>
</evidence>
<reference evidence="3 4" key="1">
    <citation type="journal article" date="2014" name="Int. J. Syst. Evol. Microbiol.">
        <title>Complete genome sequence of Corynebacterium casei LMG S-19264T (=DSM 44701T), isolated from a smear-ripened cheese.</title>
        <authorList>
            <consortium name="US DOE Joint Genome Institute (JGI-PGF)"/>
            <person name="Walter F."/>
            <person name="Albersmeier A."/>
            <person name="Kalinowski J."/>
            <person name="Ruckert C."/>
        </authorList>
    </citation>
    <scope>NUCLEOTIDE SEQUENCE [LARGE SCALE GENOMIC DNA]</scope>
    <source>
        <strain evidence="3 4">KCTC 23968</strain>
    </source>
</reference>
<sequence>MMSDSDRADQMGQATREKLRQFIARIERLEAEKAELASDIRDVYGEMKTFGLDTKVIRKVIALRKQDANERAEMEALLELYLEATEGV</sequence>
<protein>
    <submittedName>
        <fullName evidence="3">UPF0335 protein</fullName>
    </submittedName>
</protein>